<dbReference type="Proteomes" id="UP000004291">
    <property type="component" value="Chromosome"/>
</dbReference>
<evidence type="ECO:0000313" key="4">
    <source>
        <dbReference type="Proteomes" id="UP000004291"/>
    </source>
</evidence>
<sequence>MRALLSMSLLLMSIALLPIALLTGTRPAAAQISDPTVSINDKFVERIDIGISTNEIAIASDFSGADITVFGAIDRADELLLSTFAYDVVVALEGPRKSTTVRRKERVAGIWINRHSIRFEPIPASYSMSSTRPLADIANLLELSARDIGIANLRLIPSGNIGDGSRLTDFRDALRRIKQTSGLYQRDPTGVQFISKALFKASVRLPASIPIGQHRVRAVLYKNGEFVMEKMIPLRVVKTGLEQFIFNLAHTHSFIYGLIAVLIATLTGWLGSLIFRKD</sequence>
<protein>
    <recommendedName>
        <fullName evidence="5">Transmembrane protein</fullName>
    </recommendedName>
</protein>
<dbReference type="AlphaFoldDB" id="A9DFE8"/>
<evidence type="ECO:0000256" key="1">
    <source>
        <dbReference type="SAM" id="Phobius"/>
    </source>
</evidence>
<dbReference type="OrthoDB" id="9815212at2"/>
<feature type="chain" id="PRO_5002734536" description="Transmembrane protein" evidence="2">
    <location>
        <begin position="31"/>
        <end position="278"/>
    </location>
</feature>
<reference evidence="3 4" key="1">
    <citation type="submission" date="2007-10" db="EMBL/GenBank/DDBJ databases">
        <authorList>
            <person name="Wagner-Dobler I."/>
            <person name="Ferriera S."/>
            <person name="Johnson J."/>
            <person name="Kravitz S."/>
            <person name="Beeson K."/>
            <person name="Sutton G."/>
            <person name="Rogers Y.-H."/>
            <person name="Friedman R."/>
            <person name="Frazier M."/>
            <person name="Venter J.C."/>
        </authorList>
    </citation>
    <scope>NUCLEOTIDE SEQUENCE [LARGE SCALE GENOMIC DNA]</scope>
    <source>
        <strain evidence="3 4">DFL-43</strain>
    </source>
</reference>
<proteinExistence type="predicted"/>
<reference evidence="3 4" key="2">
    <citation type="submission" date="2012-06" db="EMBL/GenBank/DDBJ databases">
        <authorList>
            <person name="Fiebig A."/>
        </authorList>
    </citation>
    <scope>NUCLEOTIDE SEQUENCE [LARGE SCALE GENOMIC DNA]</scope>
    <source>
        <strain evidence="3 4">DFL-43</strain>
    </source>
</reference>
<dbReference type="STRING" id="411684.HPDFL43_21644"/>
<keyword evidence="4" id="KW-1185">Reference proteome</keyword>
<evidence type="ECO:0008006" key="5">
    <source>
        <dbReference type="Google" id="ProtNLM"/>
    </source>
</evidence>
<dbReference type="InterPro" id="IPR019088">
    <property type="entry name" value="CHP02186-rel_TM"/>
</dbReference>
<evidence type="ECO:0000256" key="2">
    <source>
        <dbReference type="SAM" id="SignalP"/>
    </source>
</evidence>
<dbReference type="HOGENOM" id="CLU_068410_0_0_5"/>
<feature type="transmembrane region" description="Helical" evidence="1">
    <location>
        <begin position="254"/>
        <end position="275"/>
    </location>
</feature>
<accession>A9DFE8</accession>
<keyword evidence="1" id="KW-0812">Transmembrane</keyword>
<feature type="signal peptide" evidence="2">
    <location>
        <begin position="1"/>
        <end position="30"/>
    </location>
</feature>
<dbReference type="Pfam" id="PF09608">
    <property type="entry name" value="Alph_Pro_TM"/>
    <property type="match status" value="1"/>
</dbReference>
<dbReference type="eggNOG" id="ENOG50315WQ">
    <property type="taxonomic scope" value="Bacteria"/>
</dbReference>
<gene>
    <name evidence="3" type="ORF">HPDFL43_21644</name>
</gene>
<keyword evidence="1" id="KW-0472">Membrane</keyword>
<comment type="caution">
    <text evidence="3">The sequence shown here is derived from an EMBL/GenBank/DDBJ whole genome shotgun (WGS) entry which is preliminary data.</text>
</comment>
<dbReference type="EMBL" id="ABIA03000002">
    <property type="protein sequence ID" value="EDQ31758.1"/>
    <property type="molecule type" value="Genomic_DNA"/>
</dbReference>
<dbReference type="NCBIfam" id="TIGR02186">
    <property type="entry name" value="alph_Pro_TM"/>
    <property type="match status" value="1"/>
</dbReference>
<evidence type="ECO:0000313" key="3">
    <source>
        <dbReference type="EMBL" id="EDQ31758.1"/>
    </source>
</evidence>
<keyword evidence="1" id="KW-1133">Transmembrane helix</keyword>
<organism evidence="3 4">
    <name type="scientific">Hoeflea phototrophica (strain DSM 17068 / NCIMB 14078 / DFL-43)</name>
    <dbReference type="NCBI Taxonomy" id="411684"/>
    <lineage>
        <taxon>Bacteria</taxon>
        <taxon>Pseudomonadati</taxon>
        <taxon>Pseudomonadota</taxon>
        <taxon>Alphaproteobacteria</taxon>
        <taxon>Hyphomicrobiales</taxon>
        <taxon>Rhizobiaceae</taxon>
        <taxon>Hoeflea</taxon>
    </lineage>
</organism>
<name>A9DFE8_HOEPD</name>
<keyword evidence="2" id="KW-0732">Signal</keyword>